<organism evidence="1 3">
    <name type="scientific">Gordonia spumicola</name>
    <dbReference type="NCBI Taxonomy" id="589161"/>
    <lineage>
        <taxon>Bacteria</taxon>
        <taxon>Bacillati</taxon>
        <taxon>Actinomycetota</taxon>
        <taxon>Actinomycetes</taxon>
        <taxon>Mycobacteriales</taxon>
        <taxon>Gordoniaceae</taxon>
        <taxon>Gordonia</taxon>
    </lineage>
</organism>
<dbReference type="AlphaFoldDB" id="A0A7I9V5Q4"/>
<dbReference type="EMBL" id="BJOV01000002">
    <property type="protein sequence ID" value="GEE00745.1"/>
    <property type="molecule type" value="Genomic_DNA"/>
</dbReference>
<dbReference type="Proteomes" id="UP000444960">
    <property type="component" value="Unassembled WGS sequence"/>
</dbReference>
<dbReference type="EMBL" id="BJOV01000002">
    <property type="protein sequence ID" value="GEE00779.1"/>
    <property type="molecule type" value="Genomic_DNA"/>
</dbReference>
<keyword evidence="3" id="KW-1185">Reference proteome</keyword>
<evidence type="ECO:0000313" key="1">
    <source>
        <dbReference type="EMBL" id="GEE00745.1"/>
    </source>
</evidence>
<accession>A0A7I9V5Q4</accession>
<evidence type="ECO:0000313" key="3">
    <source>
        <dbReference type="Proteomes" id="UP000444960"/>
    </source>
</evidence>
<reference evidence="1" key="2">
    <citation type="journal article" date="2020" name="Int. J. Syst. Evol. Microbiol.">
        <title>Gordonia crocea sp. nov. and Gordonia spumicola sp. nov. isolated from sludge of a wastewater treatment plant.</title>
        <authorList>
            <person name="Tamura T."/>
            <person name="Saito S."/>
            <person name="Hamada M."/>
            <person name="Kang Y."/>
            <person name="Hoshino Y."/>
            <person name="Gonoi T."/>
            <person name="Mikami Y."/>
            <person name="Yaguchi T."/>
        </authorList>
    </citation>
    <scope>NUCLEOTIDE SEQUENCE</scope>
    <source>
        <strain evidence="1">NBRC 107696</strain>
    </source>
</reference>
<proteinExistence type="predicted"/>
<comment type="caution">
    <text evidence="1">The sequence shown here is derived from an EMBL/GenBank/DDBJ whole genome shotgun (WGS) entry which is preliminary data.</text>
</comment>
<evidence type="ECO:0000313" key="2">
    <source>
        <dbReference type="EMBL" id="GEE00779.1"/>
    </source>
</evidence>
<sequence length="97" mass="10501">MAASRLTQRTRLITTYVTGRVGVTCDEAKPIAKVTFQTQATVSGEVEKWSIEGWSCERTVSDTINNPLGPITCSREESRFVLAGQPSGPAGGLRFKP</sequence>
<gene>
    <name evidence="1" type="ORF">nbrc107696_11910</name>
    <name evidence="2" type="ORF">nbrc107696_12250</name>
</gene>
<reference evidence="3" key="1">
    <citation type="submission" date="2019-06" db="EMBL/GenBank/DDBJ databases">
        <title>Gordonia isolated from sludge of a wastewater treatment plant.</title>
        <authorList>
            <person name="Tamura T."/>
            <person name="Aoyama K."/>
            <person name="Kang Y."/>
            <person name="Saito S."/>
            <person name="Akiyama N."/>
            <person name="Yazawa K."/>
            <person name="Gonoi T."/>
            <person name="Mikami Y."/>
        </authorList>
    </citation>
    <scope>NUCLEOTIDE SEQUENCE [LARGE SCALE GENOMIC DNA]</scope>
    <source>
        <strain evidence="3">NBRC 107696</strain>
    </source>
</reference>
<name>A0A7I9V5Q4_9ACTN</name>
<protein>
    <submittedName>
        <fullName evidence="1">Uncharacterized protein</fullName>
    </submittedName>
</protein>